<dbReference type="CDD" id="cd03804">
    <property type="entry name" value="GT4_WbaZ-like"/>
    <property type="match status" value="1"/>
</dbReference>
<comment type="caution">
    <text evidence="4">The sequence shown here is derived from an EMBL/GenBank/DDBJ whole genome shotgun (WGS) entry which is preliminary data.</text>
</comment>
<protein>
    <submittedName>
        <fullName evidence="4">Glycosyl transferase</fullName>
    </submittedName>
</protein>
<proteinExistence type="predicted"/>
<dbReference type="InterPro" id="IPR001296">
    <property type="entry name" value="Glyco_trans_1"/>
</dbReference>
<evidence type="ECO:0000313" key="5">
    <source>
        <dbReference type="Proteomes" id="UP000240653"/>
    </source>
</evidence>
<dbReference type="Proteomes" id="UP000240653">
    <property type="component" value="Unassembled WGS sequence"/>
</dbReference>
<feature type="compositionally biased region" description="Basic and acidic residues" evidence="1">
    <location>
        <begin position="380"/>
        <end position="391"/>
    </location>
</feature>
<dbReference type="PANTHER" id="PTHR45947:SF3">
    <property type="entry name" value="SULFOQUINOVOSYL TRANSFERASE SQD2"/>
    <property type="match status" value="1"/>
</dbReference>
<evidence type="ECO:0000313" key="4">
    <source>
        <dbReference type="EMBL" id="PSJ62113.1"/>
    </source>
</evidence>
<feature type="domain" description="Glycosyltransferase subfamily 4-like N-terminal" evidence="3">
    <location>
        <begin position="48"/>
        <end position="191"/>
    </location>
</feature>
<dbReference type="Pfam" id="PF00534">
    <property type="entry name" value="Glycos_transf_1"/>
    <property type="match status" value="1"/>
</dbReference>
<feature type="domain" description="Glycosyl transferase family 1" evidence="2">
    <location>
        <begin position="201"/>
        <end position="332"/>
    </location>
</feature>
<dbReference type="SUPFAM" id="SSF53756">
    <property type="entry name" value="UDP-Glycosyltransferase/glycogen phosphorylase"/>
    <property type="match status" value="1"/>
</dbReference>
<dbReference type="OrthoDB" id="9801573at2"/>
<accession>A0A2P7SI09</accession>
<feature type="region of interest" description="Disordered" evidence="1">
    <location>
        <begin position="380"/>
        <end position="402"/>
    </location>
</feature>
<reference evidence="4 5" key="1">
    <citation type="submission" date="2018-03" db="EMBL/GenBank/DDBJ databases">
        <title>The draft genome of Mesorhizobium soli JCM 19897.</title>
        <authorList>
            <person name="Li L."/>
            <person name="Liu L."/>
            <person name="Liang L."/>
            <person name="Wang T."/>
            <person name="Zhang X."/>
        </authorList>
    </citation>
    <scope>NUCLEOTIDE SEQUENCE [LARGE SCALE GENOMIC DNA]</scope>
    <source>
        <strain evidence="4 5">JCM 19897</strain>
    </source>
</reference>
<evidence type="ECO:0000256" key="1">
    <source>
        <dbReference type="SAM" id="MobiDB-lite"/>
    </source>
</evidence>
<dbReference type="EMBL" id="PXYL01000003">
    <property type="protein sequence ID" value="PSJ62113.1"/>
    <property type="molecule type" value="Genomic_DNA"/>
</dbReference>
<dbReference type="InterPro" id="IPR028098">
    <property type="entry name" value="Glyco_trans_4-like_N"/>
</dbReference>
<keyword evidence="4" id="KW-0808">Transferase</keyword>
<dbReference type="Pfam" id="PF13439">
    <property type="entry name" value="Glyco_transf_4"/>
    <property type="match status" value="1"/>
</dbReference>
<dbReference type="GO" id="GO:0016757">
    <property type="term" value="F:glycosyltransferase activity"/>
    <property type="evidence" value="ECO:0007669"/>
    <property type="project" value="InterPro"/>
</dbReference>
<dbReference type="AlphaFoldDB" id="A0A2P7SI09"/>
<dbReference type="Gene3D" id="3.40.50.2000">
    <property type="entry name" value="Glycogen Phosphorylase B"/>
    <property type="match status" value="2"/>
</dbReference>
<evidence type="ECO:0000259" key="3">
    <source>
        <dbReference type="Pfam" id="PF13439"/>
    </source>
</evidence>
<gene>
    <name evidence="4" type="ORF">C7I85_07225</name>
</gene>
<name>A0A2P7SI09_9HYPH</name>
<organism evidence="4 5">
    <name type="scientific">Pseudaminobacter soli</name>
    <name type="common">ex Li et al. 2025</name>
    <dbReference type="NCBI Taxonomy" id="1295366"/>
    <lineage>
        <taxon>Bacteria</taxon>
        <taxon>Pseudomonadati</taxon>
        <taxon>Pseudomonadota</taxon>
        <taxon>Alphaproteobacteria</taxon>
        <taxon>Hyphomicrobiales</taxon>
        <taxon>Phyllobacteriaceae</taxon>
        <taxon>Pseudaminobacter</taxon>
    </lineage>
</organism>
<sequence length="402" mass="45706">MRIAFVHEWLVTYAGSEKVLSEMLKDFPEADLFCLVDFSNGRFKPHFMGKTFRTSFLQKFKTLSGIYRYLFPLMSIAVEQFDLSGYDIVISNSHAVAKGVITGPDQLHICYCYTPMRYAWDLQHQYLREQRFNGRPRGVVARAVLHRARIWDTRTANGVDHFIACSQYIGRRIWKAYRRNSDVIYPGVDTNYFQIGGAKGDYYFTSSRMVPYKKIPLIIKAFRQMPDKKLVVIGDGPQYKDALREAGPNVSVLGYQPDDVLLKHMQDAKAFIFMAEEDFGIAPLEAQACGTPVLAFGRGGASETVIDGVTGFHFWEQSAQAVCDVVAKFENSTITFDPTTIRQHAERFSIARFRTEFRDLVMAKWQAHSRANAGVKERAKYEAGLRDRDNGTGRSLPHQAPA</sequence>
<keyword evidence="5" id="KW-1185">Reference proteome</keyword>
<evidence type="ECO:0000259" key="2">
    <source>
        <dbReference type="Pfam" id="PF00534"/>
    </source>
</evidence>
<dbReference type="InterPro" id="IPR050194">
    <property type="entry name" value="Glycosyltransferase_grp1"/>
</dbReference>
<dbReference type="PANTHER" id="PTHR45947">
    <property type="entry name" value="SULFOQUINOVOSYL TRANSFERASE SQD2"/>
    <property type="match status" value="1"/>
</dbReference>